<protein>
    <submittedName>
        <fullName evidence="2">Uncharacterized protein</fullName>
    </submittedName>
</protein>
<feature type="compositionally biased region" description="Basic and acidic residues" evidence="1">
    <location>
        <begin position="61"/>
        <end position="78"/>
    </location>
</feature>
<comment type="caution">
    <text evidence="2">The sequence shown here is derived from an EMBL/GenBank/DDBJ whole genome shotgun (WGS) entry which is preliminary data.</text>
</comment>
<dbReference type="AlphaFoldDB" id="A0A7J6C128"/>
<feature type="compositionally biased region" description="Basic and acidic residues" evidence="1">
    <location>
        <begin position="1"/>
        <end position="17"/>
    </location>
</feature>
<dbReference type="EMBL" id="JAAMOB010000019">
    <property type="protein sequence ID" value="KAF4100978.1"/>
    <property type="molecule type" value="Genomic_DNA"/>
</dbReference>
<sequence>MASVEQHYDTQEEEKLKQAQMSSTAVSVNMNAEMGGTVNAPVLAGNTITGPVTFNYSTAGHEPRKISETAEKHTEKQARNFSQPPYVTSNDLQYTLYKETTFTASCS</sequence>
<evidence type="ECO:0000256" key="1">
    <source>
        <dbReference type="SAM" id="MobiDB-lite"/>
    </source>
</evidence>
<evidence type="ECO:0000313" key="3">
    <source>
        <dbReference type="Proteomes" id="UP000579812"/>
    </source>
</evidence>
<keyword evidence="3" id="KW-1185">Reference proteome</keyword>
<gene>
    <name evidence="2" type="ORF">G5714_019174</name>
</gene>
<reference evidence="2 3" key="1">
    <citation type="submission" date="2020-04" db="EMBL/GenBank/DDBJ databases">
        <title>Chromosome-level genome assembly of a cyprinid fish Onychostoma macrolepis by integration of Nanopore Sequencing, Bionano and Hi-C technology.</title>
        <authorList>
            <person name="Wang D."/>
        </authorList>
    </citation>
    <scope>NUCLEOTIDE SEQUENCE [LARGE SCALE GENOMIC DNA]</scope>
    <source>
        <strain evidence="2">SWU-2019</strain>
        <tissue evidence="2">Muscle</tissue>
    </source>
</reference>
<feature type="region of interest" description="Disordered" evidence="1">
    <location>
        <begin position="51"/>
        <end position="85"/>
    </location>
</feature>
<name>A0A7J6C128_9TELE</name>
<evidence type="ECO:0000313" key="2">
    <source>
        <dbReference type="EMBL" id="KAF4100978.1"/>
    </source>
</evidence>
<organism evidence="2 3">
    <name type="scientific">Onychostoma macrolepis</name>
    <dbReference type="NCBI Taxonomy" id="369639"/>
    <lineage>
        <taxon>Eukaryota</taxon>
        <taxon>Metazoa</taxon>
        <taxon>Chordata</taxon>
        <taxon>Craniata</taxon>
        <taxon>Vertebrata</taxon>
        <taxon>Euteleostomi</taxon>
        <taxon>Actinopterygii</taxon>
        <taxon>Neopterygii</taxon>
        <taxon>Teleostei</taxon>
        <taxon>Ostariophysi</taxon>
        <taxon>Cypriniformes</taxon>
        <taxon>Cyprinidae</taxon>
        <taxon>Acrossocheilinae</taxon>
        <taxon>Onychostoma</taxon>
    </lineage>
</organism>
<accession>A0A7J6C128</accession>
<feature type="region of interest" description="Disordered" evidence="1">
    <location>
        <begin position="1"/>
        <end position="24"/>
    </location>
</feature>
<dbReference type="Proteomes" id="UP000579812">
    <property type="component" value="Unassembled WGS sequence"/>
</dbReference>
<proteinExistence type="predicted"/>